<dbReference type="WBParaSite" id="Minc3s00022g01383">
    <property type="protein sequence ID" value="Minc3s00022g01383"/>
    <property type="gene ID" value="Minc3s00022g01383"/>
</dbReference>
<accession>A0A914KJ30</accession>
<keyword evidence="1" id="KW-1185">Reference proteome</keyword>
<dbReference type="AlphaFoldDB" id="A0A914KJ30"/>
<name>A0A914KJ30_MELIC</name>
<dbReference type="Proteomes" id="UP000887563">
    <property type="component" value="Unplaced"/>
</dbReference>
<evidence type="ECO:0000313" key="1">
    <source>
        <dbReference type="Proteomes" id="UP000887563"/>
    </source>
</evidence>
<reference evidence="2" key="1">
    <citation type="submission" date="2022-11" db="UniProtKB">
        <authorList>
            <consortium name="WormBaseParasite"/>
        </authorList>
    </citation>
    <scope>IDENTIFICATION</scope>
</reference>
<proteinExistence type="predicted"/>
<protein>
    <submittedName>
        <fullName evidence="2">Uncharacterized protein</fullName>
    </submittedName>
</protein>
<evidence type="ECO:0000313" key="2">
    <source>
        <dbReference type="WBParaSite" id="Minc3s00022g01383"/>
    </source>
</evidence>
<sequence length="103" mass="11996">MEYALPTPADHCRVQILVKPIGQFPSAIFDRLLKKLENKLCGVEVLTSKSIRRLIFPKFIQQANPDLAKFAEFQNYAKLKELMLEELTRQTQTNFCKNKRVKN</sequence>
<organism evidence="1 2">
    <name type="scientific">Meloidogyne incognita</name>
    <name type="common">Southern root-knot nematode worm</name>
    <name type="synonym">Oxyuris incognita</name>
    <dbReference type="NCBI Taxonomy" id="6306"/>
    <lineage>
        <taxon>Eukaryota</taxon>
        <taxon>Metazoa</taxon>
        <taxon>Ecdysozoa</taxon>
        <taxon>Nematoda</taxon>
        <taxon>Chromadorea</taxon>
        <taxon>Rhabditida</taxon>
        <taxon>Tylenchina</taxon>
        <taxon>Tylenchomorpha</taxon>
        <taxon>Tylenchoidea</taxon>
        <taxon>Meloidogynidae</taxon>
        <taxon>Meloidogyninae</taxon>
        <taxon>Meloidogyne</taxon>
        <taxon>Meloidogyne incognita group</taxon>
    </lineage>
</organism>